<accession>F8FMN6</accession>
<feature type="signal peptide" evidence="2">
    <location>
        <begin position="1"/>
        <end position="25"/>
    </location>
</feature>
<sequence length="926" mass="98214">MTLYQRCALWALIIAVAGGSLPVSAQEAPQAAAAPAAPAAAQAAASQAEPASGEAGTNGASAQGTVLAGDPTAEGAGGAGPAAPAADIRYRAVPEAAHEEVPLGSVALNPEAEVQVVGPVIWSGGGRRLLHFSLRYKNAGAGELEFMEYGVRLYGAGAQEYKVKLLPKEQPLEPVIPPYSERTIEYYAEVGDGFALEDAVFRLIRWDFGTAGFQSVLGDLAVPAEYEYAVPAGTRTAVMLDGSRLNAYAGAFFRYPGPGREQGVTAFLHLASAGAAPVKLTGLEAWLELEGRRYPMKDAEAWGELTAGPSGDEPLSAQFDVPVDADWSGARLWLTRKASEEAGGEIDAPLGSFALGEPRALAEEKPLAAGSVQIVEAGRLPLEVSVDRVFEHPQGRLNGLSVQLRVKNASKVAVKLPSYEYALRSGEGKEYGAEPAGLEEETRLQPGEELTVKLEGALPYSADASKASVLVKEPAGEEDEEAEGHLLPLAHLALPAPSQEEWTPETAHPLRTKSGTFPSRLISIKRSPHLQEDLLTAEVRVRGESGKAKPLPAMSGYFLLDDSTRIEASPVVLSPVGALRDSDEASLYWIGRVPFKTKFSGIKLVLEEETGEGGEEEKAATKELAAFRTDGTDAAIPLRKDGGSRRSALHPGYSAVVKQVRSFSGPTGQMAVVLVEQTNAESRSMKPPALPGYFRTPAGGLYLPAQHSEIAGDITPDGSALVAYWTRLPYGRQADDLQLVLGEAVVPFGGTPESGEPPAAADSGADAAASSSAGDDEEDGSDELYVNPAAYPLPEEPDAKDTLQELVLYPFSLSVTKVERLNEGGQTSYRLNYTLDRGATYESHPEGRQVAIEVETEDHHVTTKTYALGWADGEESGGEGSDVLATGDRKLTIEQEGTGETTGAYRVRVYEVFQNQRVLLAEDEYP</sequence>
<name>F8FMN6_PAEMK</name>
<dbReference type="EMBL" id="CP002869">
    <property type="protein sequence ID" value="AEI44207.1"/>
    <property type="molecule type" value="Genomic_DNA"/>
</dbReference>
<feature type="compositionally biased region" description="Low complexity" evidence="1">
    <location>
        <begin position="754"/>
        <end position="773"/>
    </location>
</feature>
<feature type="chain" id="PRO_5003370774" evidence="2">
    <location>
        <begin position="26"/>
        <end position="926"/>
    </location>
</feature>
<evidence type="ECO:0000256" key="1">
    <source>
        <dbReference type="SAM" id="MobiDB-lite"/>
    </source>
</evidence>
<evidence type="ECO:0000256" key="2">
    <source>
        <dbReference type="SAM" id="SignalP"/>
    </source>
</evidence>
<proteinExistence type="predicted"/>
<dbReference type="HOGENOM" id="CLU_315429_0_0_9"/>
<feature type="region of interest" description="Disordered" evidence="1">
    <location>
        <begin position="44"/>
        <end position="81"/>
    </location>
</feature>
<reference evidence="4" key="1">
    <citation type="submission" date="2011-06" db="EMBL/GenBank/DDBJ databases">
        <title>Complete genome sequence of Paenibacillus mucilaginosus KNP414.</title>
        <authorList>
            <person name="Wang J."/>
            <person name="Hu S."/>
            <person name="Hu X."/>
            <person name="Zhang B."/>
            <person name="Dong D."/>
            <person name="Zhang S."/>
            <person name="Zhao K."/>
            <person name="Wu D."/>
        </authorList>
    </citation>
    <scope>NUCLEOTIDE SEQUENCE [LARGE SCALE GENOMIC DNA]</scope>
    <source>
        <strain evidence="4">KNP414</strain>
    </source>
</reference>
<dbReference type="AlphaFoldDB" id="F8FMN6"/>
<protein>
    <submittedName>
        <fullName evidence="3">Uncharacterized protein</fullName>
    </submittedName>
</protein>
<dbReference type="RefSeq" id="WP_013919360.1">
    <property type="nucleotide sequence ID" value="NC_015690.1"/>
</dbReference>
<organism evidence="3 4">
    <name type="scientific">Paenibacillus mucilaginosus (strain KNP414)</name>
    <dbReference type="NCBI Taxonomy" id="1036673"/>
    <lineage>
        <taxon>Bacteria</taxon>
        <taxon>Bacillati</taxon>
        <taxon>Bacillota</taxon>
        <taxon>Bacilli</taxon>
        <taxon>Bacillales</taxon>
        <taxon>Paenibacillaceae</taxon>
        <taxon>Paenibacillus</taxon>
    </lineage>
</organism>
<feature type="region of interest" description="Disordered" evidence="1">
    <location>
        <begin position="748"/>
        <end position="796"/>
    </location>
</feature>
<gene>
    <name evidence="3" type="ordered locus">KNP414_05683</name>
</gene>
<evidence type="ECO:0000313" key="3">
    <source>
        <dbReference type="EMBL" id="AEI44207.1"/>
    </source>
</evidence>
<dbReference type="PATRIC" id="fig|1036673.3.peg.5276"/>
<reference evidence="3 4" key="2">
    <citation type="journal article" date="2013" name="Genome Announc.">
        <title>Genome Sequence of Growth-Improving Paenibacillus mucilaginosus Strain KNP414.</title>
        <authorList>
            <person name="Lu J.J."/>
            <person name="Wang J.F."/>
            <person name="Hu X.F."/>
        </authorList>
    </citation>
    <scope>NUCLEOTIDE SEQUENCE [LARGE SCALE GENOMIC DNA]</scope>
    <source>
        <strain evidence="3 4">KNP414</strain>
    </source>
</reference>
<feature type="compositionally biased region" description="Low complexity" evidence="1">
    <location>
        <begin position="44"/>
        <end position="55"/>
    </location>
</feature>
<dbReference type="KEGG" id="pms:KNP414_05683"/>
<keyword evidence="2" id="KW-0732">Signal</keyword>
<evidence type="ECO:0000313" key="4">
    <source>
        <dbReference type="Proteomes" id="UP000006620"/>
    </source>
</evidence>
<dbReference type="Proteomes" id="UP000006620">
    <property type="component" value="Chromosome"/>
</dbReference>